<dbReference type="OrthoDB" id="339325at2759"/>
<dbReference type="EMBL" id="UYYB01007297">
    <property type="protein sequence ID" value="VDM68010.1"/>
    <property type="molecule type" value="Genomic_DNA"/>
</dbReference>
<feature type="region of interest" description="Disordered" evidence="1">
    <location>
        <begin position="63"/>
        <end position="138"/>
    </location>
</feature>
<organism evidence="2 3">
    <name type="scientific">Strongylus vulgaris</name>
    <name type="common">Blood worm</name>
    <dbReference type="NCBI Taxonomy" id="40348"/>
    <lineage>
        <taxon>Eukaryota</taxon>
        <taxon>Metazoa</taxon>
        <taxon>Ecdysozoa</taxon>
        <taxon>Nematoda</taxon>
        <taxon>Chromadorea</taxon>
        <taxon>Rhabditida</taxon>
        <taxon>Rhabditina</taxon>
        <taxon>Rhabditomorpha</taxon>
        <taxon>Strongyloidea</taxon>
        <taxon>Strongylidae</taxon>
        <taxon>Strongylus</taxon>
    </lineage>
</organism>
<name>A0A3P7I5F0_STRVU</name>
<evidence type="ECO:0000256" key="1">
    <source>
        <dbReference type="SAM" id="MobiDB-lite"/>
    </source>
</evidence>
<feature type="compositionally biased region" description="Basic and acidic residues" evidence="1">
    <location>
        <begin position="1"/>
        <end position="11"/>
    </location>
</feature>
<gene>
    <name evidence="2" type="ORF">SVUK_LOCUS3008</name>
</gene>
<sequence>MVHNDNEHERGVQFPDSDAENRPHHLLPGRVGNTGRRSEGNHEDTSKVKKLLSRFHVFRRGNHSIESDEAPSSARLSPVSSKNMAFPPPSKSAPNNYERLSPQHKTSTTSCDDDYTKLTPPSKPVRNRVSPSDRTGKRSEILCTQQTTRYVKPGAFHPSSSSGLGVGTAIDTPGRSPRREIGIDEIIPITYEGNL</sequence>
<dbReference type="Proteomes" id="UP000270094">
    <property type="component" value="Unassembled WGS sequence"/>
</dbReference>
<dbReference type="AlphaFoldDB" id="A0A3P7I5F0"/>
<feature type="compositionally biased region" description="Polar residues" evidence="1">
    <location>
        <begin position="74"/>
        <end position="83"/>
    </location>
</feature>
<accession>A0A3P7I5F0</accession>
<evidence type="ECO:0000313" key="3">
    <source>
        <dbReference type="Proteomes" id="UP000270094"/>
    </source>
</evidence>
<reference evidence="2 3" key="1">
    <citation type="submission" date="2018-11" db="EMBL/GenBank/DDBJ databases">
        <authorList>
            <consortium name="Pathogen Informatics"/>
        </authorList>
    </citation>
    <scope>NUCLEOTIDE SEQUENCE [LARGE SCALE GENOMIC DNA]</scope>
</reference>
<feature type="non-terminal residue" evidence="2">
    <location>
        <position position="195"/>
    </location>
</feature>
<feature type="region of interest" description="Disordered" evidence="1">
    <location>
        <begin position="1"/>
        <end position="50"/>
    </location>
</feature>
<feature type="compositionally biased region" description="Basic and acidic residues" evidence="1">
    <location>
        <begin position="36"/>
        <end position="47"/>
    </location>
</feature>
<proteinExistence type="predicted"/>
<protein>
    <submittedName>
        <fullName evidence="2">Uncharacterized protein</fullName>
    </submittedName>
</protein>
<evidence type="ECO:0000313" key="2">
    <source>
        <dbReference type="EMBL" id="VDM68010.1"/>
    </source>
</evidence>
<keyword evidence="3" id="KW-1185">Reference proteome</keyword>
<feature type="region of interest" description="Disordered" evidence="1">
    <location>
        <begin position="154"/>
        <end position="178"/>
    </location>
</feature>